<feature type="compositionally biased region" description="Low complexity" evidence="1">
    <location>
        <begin position="36"/>
        <end position="60"/>
    </location>
</feature>
<keyword evidence="2" id="KW-0472">Membrane</keyword>
<keyword evidence="5" id="KW-1185">Reference proteome</keyword>
<dbReference type="AlphaFoldDB" id="A0A1X7C8V9"/>
<name>A0A1X7C8V9_9BACT</name>
<dbReference type="SMART" id="SM00978">
    <property type="entry name" value="Tim44"/>
    <property type="match status" value="1"/>
</dbReference>
<dbReference type="PANTHER" id="PTHR41542">
    <property type="entry name" value="BLL5807 PROTEIN"/>
    <property type="match status" value="1"/>
</dbReference>
<dbReference type="SUPFAM" id="SSF54427">
    <property type="entry name" value="NTF2-like"/>
    <property type="match status" value="1"/>
</dbReference>
<evidence type="ECO:0000256" key="2">
    <source>
        <dbReference type="SAM" id="Phobius"/>
    </source>
</evidence>
<dbReference type="EMBL" id="FWZU01000001">
    <property type="protein sequence ID" value="SME92223.1"/>
    <property type="molecule type" value="Genomic_DNA"/>
</dbReference>
<dbReference type="PANTHER" id="PTHR41542:SF1">
    <property type="entry name" value="BLL5807 PROTEIN"/>
    <property type="match status" value="1"/>
</dbReference>
<accession>A0A1X7C8V9</accession>
<feature type="compositionally biased region" description="Basic and acidic residues" evidence="1">
    <location>
        <begin position="151"/>
        <end position="166"/>
    </location>
</feature>
<organism evidence="4 5">
    <name type="scientific">Desulfovibrio gilichinskyi</name>
    <dbReference type="NCBI Taxonomy" id="1519643"/>
    <lineage>
        <taxon>Bacteria</taxon>
        <taxon>Pseudomonadati</taxon>
        <taxon>Thermodesulfobacteriota</taxon>
        <taxon>Desulfovibrionia</taxon>
        <taxon>Desulfovibrionales</taxon>
        <taxon>Desulfovibrionaceae</taxon>
        <taxon>Desulfovibrio</taxon>
    </lineage>
</organism>
<sequence length="313" mass="33553">MKLLGYMVLPLITICLLVAMTGDANAKRFGGGSSFGSKPSFSRSFSKPTTSSFSNSKQSSAAGAPSQQGGFARPGMGLMGGLLAGTFLGSMLGGGMGGGGGIFNILIIGALIYFGFKFLKSRSGGSSSVFGQTSSNQQQTPPNQPYNVDPFARREQNSKSAWDHLSSKPASAPRVEPVSHDQVSPEIGVPAGFDTEDFLEGAKAMYTRLQKSWDARDLADIEYFATKGVVDEIKRQAAEDPAPSKTDIMLINARLLEVKDEGSSTSATVYYDVLLREDANQSQPAQVREVWTFTKENTNSAMWKLDGLQQLED</sequence>
<dbReference type="Pfam" id="PF04280">
    <property type="entry name" value="Tim44"/>
    <property type="match status" value="1"/>
</dbReference>
<keyword evidence="2" id="KW-1133">Transmembrane helix</keyword>
<dbReference type="RefSeq" id="WP_085097837.1">
    <property type="nucleotide sequence ID" value="NZ_FWZU01000001.1"/>
</dbReference>
<dbReference type="InterPro" id="IPR007379">
    <property type="entry name" value="Tim44-like_dom"/>
</dbReference>
<evidence type="ECO:0000256" key="1">
    <source>
        <dbReference type="SAM" id="MobiDB-lite"/>
    </source>
</evidence>
<dbReference type="Gene3D" id="3.10.450.240">
    <property type="match status" value="1"/>
</dbReference>
<feature type="region of interest" description="Disordered" evidence="1">
    <location>
        <begin position="127"/>
        <end position="187"/>
    </location>
</feature>
<protein>
    <submittedName>
        <fullName evidence="4">Predicted lipid-binding transport protein, Tim44 family</fullName>
    </submittedName>
</protein>
<feature type="region of interest" description="Disordered" evidence="1">
    <location>
        <begin position="36"/>
        <end position="68"/>
    </location>
</feature>
<evidence type="ECO:0000313" key="4">
    <source>
        <dbReference type="EMBL" id="SME92223.1"/>
    </source>
</evidence>
<reference evidence="5" key="1">
    <citation type="submission" date="2017-04" db="EMBL/GenBank/DDBJ databases">
        <authorList>
            <person name="Varghese N."/>
            <person name="Submissions S."/>
        </authorList>
    </citation>
    <scope>NUCLEOTIDE SEQUENCE [LARGE SCALE GENOMIC DNA]</scope>
    <source>
        <strain evidence="5">K3S</strain>
    </source>
</reference>
<proteinExistence type="predicted"/>
<keyword evidence="2" id="KW-0812">Transmembrane</keyword>
<gene>
    <name evidence="4" type="ORF">SAMN06295933_0519</name>
</gene>
<evidence type="ECO:0000259" key="3">
    <source>
        <dbReference type="SMART" id="SM00978"/>
    </source>
</evidence>
<feature type="transmembrane region" description="Helical" evidence="2">
    <location>
        <begin position="96"/>
        <end position="116"/>
    </location>
</feature>
<feature type="compositionally biased region" description="Low complexity" evidence="1">
    <location>
        <begin position="132"/>
        <end position="141"/>
    </location>
</feature>
<evidence type="ECO:0000313" key="5">
    <source>
        <dbReference type="Proteomes" id="UP000192906"/>
    </source>
</evidence>
<feature type="domain" description="Tim44-like" evidence="3">
    <location>
        <begin position="179"/>
        <end position="310"/>
    </location>
</feature>
<dbReference type="Proteomes" id="UP000192906">
    <property type="component" value="Unassembled WGS sequence"/>
</dbReference>
<dbReference type="OrthoDB" id="5297955at2"/>
<dbReference type="STRING" id="1519643.SAMN06295933_0519"/>
<dbReference type="InterPro" id="IPR032710">
    <property type="entry name" value="NTF2-like_dom_sf"/>
</dbReference>